<name>A0AAD4LBQ1_9AGAM</name>
<gene>
    <name evidence="2" type="ORF">EDB92DRAFT_1873458</name>
</gene>
<feature type="compositionally biased region" description="Basic and acidic residues" evidence="1">
    <location>
        <begin position="49"/>
        <end position="61"/>
    </location>
</feature>
<dbReference type="GO" id="GO:0004860">
    <property type="term" value="F:protein kinase inhibitor activity"/>
    <property type="evidence" value="ECO:0007669"/>
    <property type="project" value="TreeGrafter"/>
</dbReference>
<feature type="compositionally biased region" description="Basic residues" evidence="1">
    <location>
        <begin position="122"/>
        <end position="134"/>
    </location>
</feature>
<evidence type="ECO:0000256" key="1">
    <source>
        <dbReference type="SAM" id="MobiDB-lite"/>
    </source>
</evidence>
<feature type="compositionally biased region" description="Basic and acidic residues" evidence="1">
    <location>
        <begin position="23"/>
        <end position="40"/>
    </location>
</feature>
<dbReference type="AlphaFoldDB" id="A0AAD4LBQ1"/>
<feature type="compositionally biased region" description="Low complexity" evidence="1">
    <location>
        <begin position="209"/>
        <end position="221"/>
    </location>
</feature>
<dbReference type="PANTHER" id="PTHR13507">
    <property type="entry name" value="PRKR-INTERACTING PROTEIN 1"/>
    <property type="match status" value="1"/>
</dbReference>
<evidence type="ECO:0000313" key="3">
    <source>
        <dbReference type="Proteomes" id="UP001201163"/>
    </source>
</evidence>
<feature type="region of interest" description="Disordered" evidence="1">
    <location>
        <begin position="93"/>
        <end position="228"/>
    </location>
</feature>
<accession>A0AAD4LBQ1</accession>
<feature type="compositionally biased region" description="Basic and acidic residues" evidence="1">
    <location>
        <begin position="93"/>
        <end position="121"/>
    </location>
</feature>
<keyword evidence="3" id="KW-1185">Reference proteome</keyword>
<evidence type="ECO:0000313" key="2">
    <source>
        <dbReference type="EMBL" id="KAH8988031.1"/>
    </source>
</evidence>
<feature type="compositionally biased region" description="Gly residues" evidence="1">
    <location>
        <begin position="143"/>
        <end position="152"/>
    </location>
</feature>
<feature type="region of interest" description="Disordered" evidence="1">
    <location>
        <begin position="1"/>
        <end position="75"/>
    </location>
</feature>
<proteinExistence type="predicted"/>
<dbReference type="Pfam" id="PF06658">
    <property type="entry name" value="DUF1168"/>
    <property type="match status" value="1"/>
</dbReference>
<comment type="caution">
    <text evidence="2">The sequence shown here is derived from an EMBL/GenBank/DDBJ whole genome shotgun (WGS) entry which is preliminary data.</text>
</comment>
<dbReference type="EMBL" id="JAKELL010000044">
    <property type="protein sequence ID" value="KAH8988031.1"/>
    <property type="molecule type" value="Genomic_DNA"/>
</dbReference>
<feature type="compositionally biased region" description="Acidic residues" evidence="1">
    <location>
        <begin position="180"/>
        <end position="194"/>
    </location>
</feature>
<dbReference type="GO" id="GO:0003725">
    <property type="term" value="F:double-stranded RNA binding"/>
    <property type="evidence" value="ECO:0007669"/>
    <property type="project" value="InterPro"/>
</dbReference>
<organism evidence="2 3">
    <name type="scientific">Lactarius akahatsu</name>
    <dbReference type="NCBI Taxonomy" id="416441"/>
    <lineage>
        <taxon>Eukaryota</taxon>
        <taxon>Fungi</taxon>
        <taxon>Dikarya</taxon>
        <taxon>Basidiomycota</taxon>
        <taxon>Agaricomycotina</taxon>
        <taxon>Agaricomycetes</taxon>
        <taxon>Russulales</taxon>
        <taxon>Russulaceae</taxon>
        <taxon>Lactarius</taxon>
    </lineage>
</organism>
<dbReference type="PANTHER" id="PTHR13507:SF0">
    <property type="entry name" value="PRKR-INTERACTING PROTEIN 1"/>
    <property type="match status" value="1"/>
</dbReference>
<dbReference type="Proteomes" id="UP001201163">
    <property type="component" value="Unassembled WGS sequence"/>
</dbReference>
<reference evidence="2" key="1">
    <citation type="submission" date="2022-01" db="EMBL/GenBank/DDBJ databases">
        <title>Comparative genomics reveals a dynamic genome evolution in the ectomycorrhizal milk-cap (Lactarius) mushrooms.</title>
        <authorList>
            <consortium name="DOE Joint Genome Institute"/>
            <person name="Lebreton A."/>
            <person name="Tang N."/>
            <person name="Kuo A."/>
            <person name="LaButti K."/>
            <person name="Drula E."/>
            <person name="Barry K."/>
            <person name="Clum A."/>
            <person name="Lipzen A."/>
            <person name="Mousain D."/>
            <person name="Ng V."/>
            <person name="Wang R."/>
            <person name="Wang X."/>
            <person name="Dai Y."/>
            <person name="Henrissat B."/>
            <person name="Grigoriev I.V."/>
            <person name="Guerin-Laguette A."/>
            <person name="Yu F."/>
            <person name="Martin F.M."/>
        </authorList>
    </citation>
    <scope>NUCLEOTIDE SEQUENCE</scope>
    <source>
        <strain evidence="2">QP</strain>
    </source>
</reference>
<dbReference type="GO" id="GO:0019901">
    <property type="term" value="F:protein kinase binding"/>
    <property type="evidence" value="ECO:0007669"/>
    <property type="project" value="TreeGrafter"/>
</dbReference>
<sequence length="228" mass="24882">MSHSPSPAPGAASEGTSTRHARNALEKQRQQLERLLKDPAKPAAIPAPPKEKSIRPPREMMKNVQGSSAGAGSGEFHVYKASRRLEYERLKAIHDGAHKEAVSRDFEEKKRQREEEAEAKTAKNRARRQKKKERAKGSKSADQGGGGGGGKATGASDEQVLKKRRVVNGKELVFRRPGEESDGEDGEDDGDYDETGPQTAPVEDEQEITSTPNVPVVTVPTIMIHEDD</sequence>
<dbReference type="GO" id="GO:0005730">
    <property type="term" value="C:nucleolus"/>
    <property type="evidence" value="ECO:0007669"/>
    <property type="project" value="TreeGrafter"/>
</dbReference>
<protein>
    <submittedName>
        <fullName evidence="2">DUF1168-domain-containing protein</fullName>
    </submittedName>
</protein>
<dbReference type="InterPro" id="IPR009548">
    <property type="entry name" value="Prkrip1"/>
</dbReference>